<evidence type="ECO:0000259" key="1">
    <source>
        <dbReference type="Pfam" id="PF00535"/>
    </source>
</evidence>
<dbReference type="GO" id="GO:0016758">
    <property type="term" value="F:hexosyltransferase activity"/>
    <property type="evidence" value="ECO:0007669"/>
    <property type="project" value="UniProtKB-ARBA"/>
</dbReference>
<dbReference type="AlphaFoldDB" id="A0A501W5Y0"/>
<evidence type="ECO:0000313" key="2">
    <source>
        <dbReference type="EMBL" id="TPE43494.1"/>
    </source>
</evidence>
<protein>
    <submittedName>
        <fullName evidence="2">Glycosyltransferase</fullName>
    </submittedName>
</protein>
<feature type="domain" description="Glycosyltransferase 2-like" evidence="1">
    <location>
        <begin position="24"/>
        <end position="150"/>
    </location>
</feature>
<dbReference type="RefSeq" id="WP_140621798.1">
    <property type="nucleotide sequence ID" value="NZ_VFRQ01000006.1"/>
</dbReference>
<organism evidence="2 3">
    <name type="scientific">Pontibacter mangrovi</name>
    <dbReference type="NCBI Taxonomy" id="2589816"/>
    <lineage>
        <taxon>Bacteria</taxon>
        <taxon>Pseudomonadati</taxon>
        <taxon>Bacteroidota</taxon>
        <taxon>Cytophagia</taxon>
        <taxon>Cytophagales</taxon>
        <taxon>Hymenobacteraceae</taxon>
        <taxon>Pontibacter</taxon>
    </lineage>
</organism>
<dbReference type="Gene3D" id="3.90.550.10">
    <property type="entry name" value="Spore Coat Polysaccharide Biosynthesis Protein SpsA, Chain A"/>
    <property type="match status" value="1"/>
</dbReference>
<comment type="caution">
    <text evidence="2">The sequence shown here is derived from an EMBL/GenBank/DDBJ whole genome shotgun (WGS) entry which is preliminary data.</text>
</comment>
<name>A0A501W5Y0_9BACT</name>
<dbReference type="PANTHER" id="PTHR22916:SF3">
    <property type="entry name" value="UDP-GLCNAC:BETAGAL BETA-1,3-N-ACETYLGLUCOSAMINYLTRANSFERASE-LIKE PROTEIN 1"/>
    <property type="match status" value="1"/>
</dbReference>
<dbReference type="PANTHER" id="PTHR22916">
    <property type="entry name" value="GLYCOSYLTRANSFERASE"/>
    <property type="match status" value="1"/>
</dbReference>
<evidence type="ECO:0000313" key="3">
    <source>
        <dbReference type="Proteomes" id="UP000316727"/>
    </source>
</evidence>
<reference evidence="2 3" key="1">
    <citation type="submission" date="2019-06" db="EMBL/GenBank/DDBJ databases">
        <title>A novel bacterium of genus Pontibacter, isolated from marine sediment.</title>
        <authorList>
            <person name="Huang H."/>
            <person name="Mo K."/>
            <person name="Hu Y."/>
        </authorList>
    </citation>
    <scope>NUCLEOTIDE SEQUENCE [LARGE SCALE GENOMIC DNA]</scope>
    <source>
        <strain evidence="2 3">HB172049</strain>
    </source>
</reference>
<sequence>MERIPSSPPPIKPLADSPDRPTWSVMIPVYNCACFLAETLESVLAQHIPARHMQIEVVDDASTDADVERIVREVGKGRIQYYRQPQNVGSLRNFETCINRAQGRLLHILHGDDRVIKGYYRAIEALFEQYPEAGAAFCRYRYINEAGKVMAGMSALEMPHSGLLSNWLLRIASGQRLQYVTMTVKREVYEKLGSFYGKTYGEDWEMWVRIAKHYPVAYTPELLAEYRKHDDSISAAKILTGEYLQDVAFLIDLIQHHVPPQHRKKTRRLARQFFARYGVSVAAKVWQTTQNRKYVFVNLVNVFRLHVSPGICYGASKVLAKMVINYR</sequence>
<keyword evidence="2" id="KW-0808">Transferase</keyword>
<proteinExistence type="predicted"/>
<keyword evidence="3" id="KW-1185">Reference proteome</keyword>
<dbReference type="InterPro" id="IPR029044">
    <property type="entry name" value="Nucleotide-diphossugar_trans"/>
</dbReference>
<dbReference type="EMBL" id="VFRQ01000006">
    <property type="protein sequence ID" value="TPE43494.1"/>
    <property type="molecule type" value="Genomic_DNA"/>
</dbReference>
<dbReference type="InterPro" id="IPR001173">
    <property type="entry name" value="Glyco_trans_2-like"/>
</dbReference>
<dbReference type="Proteomes" id="UP000316727">
    <property type="component" value="Unassembled WGS sequence"/>
</dbReference>
<dbReference type="SUPFAM" id="SSF53448">
    <property type="entry name" value="Nucleotide-diphospho-sugar transferases"/>
    <property type="match status" value="1"/>
</dbReference>
<dbReference type="OrthoDB" id="9815829at2"/>
<gene>
    <name evidence="2" type="ORF">FJM65_12080</name>
</gene>
<dbReference type="Pfam" id="PF00535">
    <property type="entry name" value="Glycos_transf_2"/>
    <property type="match status" value="1"/>
</dbReference>
<accession>A0A501W5Y0</accession>